<feature type="domain" description="Transposase InsH N-terminal" evidence="1">
    <location>
        <begin position="27"/>
        <end position="96"/>
    </location>
</feature>
<dbReference type="AlphaFoldDB" id="A0A5C5XDX7"/>
<sequence>MKPKQRSQVSQLNLFQSHFDQLLNLPPLCLLARKIDWHRFDLAFADCYSPEMGAPGKDIRLLVGLHSLKHTFNESDESLLERWVENLYWQYFCGQAFKACKAHRHYAA</sequence>
<dbReference type="OrthoDB" id="9762730at2"/>
<gene>
    <name evidence="2" type="ORF">Pan54_20520</name>
</gene>
<dbReference type="Pfam" id="PF05598">
    <property type="entry name" value="DUF772"/>
    <property type="match status" value="1"/>
</dbReference>
<dbReference type="EMBL" id="SJPG01000001">
    <property type="protein sequence ID" value="TWT61316.1"/>
    <property type="molecule type" value="Genomic_DNA"/>
</dbReference>
<dbReference type="PANTHER" id="PTHR33803">
    <property type="entry name" value="IS1478 TRANSPOSASE"/>
    <property type="match status" value="1"/>
</dbReference>
<dbReference type="Proteomes" id="UP000316095">
    <property type="component" value="Unassembled WGS sequence"/>
</dbReference>
<evidence type="ECO:0000259" key="1">
    <source>
        <dbReference type="Pfam" id="PF05598"/>
    </source>
</evidence>
<evidence type="ECO:0000313" key="2">
    <source>
        <dbReference type="EMBL" id="TWT61316.1"/>
    </source>
</evidence>
<evidence type="ECO:0000313" key="3">
    <source>
        <dbReference type="Proteomes" id="UP000316095"/>
    </source>
</evidence>
<organism evidence="2 3">
    <name type="scientific">Rubinisphaera italica</name>
    <dbReference type="NCBI Taxonomy" id="2527969"/>
    <lineage>
        <taxon>Bacteria</taxon>
        <taxon>Pseudomonadati</taxon>
        <taxon>Planctomycetota</taxon>
        <taxon>Planctomycetia</taxon>
        <taxon>Planctomycetales</taxon>
        <taxon>Planctomycetaceae</taxon>
        <taxon>Rubinisphaera</taxon>
    </lineage>
</organism>
<keyword evidence="3" id="KW-1185">Reference proteome</keyword>
<dbReference type="InterPro" id="IPR008490">
    <property type="entry name" value="Transposase_InsH_N"/>
</dbReference>
<accession>A0A5C5XDX7</accession>
<reference evidence="2 3" key="1">
    <citation type="submission" date="2019-02" db="EMBL/GenBank/DDBJ databases">
        <title>Deep-cultivation of Planctomycetes and their phenomic and genomic characterization uncovers novel biology.</title>
        <authorList>
            <person name="Wiegand S."/>
            <person name="Jogler M."/>
            <person name="Boedeker C."/>
            <person name="Pinto D."/>
            <person name="Vollmers J."/>
            <person name="Rivas-Marin E."/>
            <person name="Kohn T."/>
            <person name="Peeters S.H."/>
            <person name="Heuer A."/>
            <person name="Rast P."/>
            <person name="Oberbeckmann S."/>
            <person name="Bunk B."/>
            <person name="Jeske O."/>
            <person name="Meyerdierks A."/>
            <person name="Storesund J.E."/>
            <person name="Kallscheuer N."/>
            <person name="Luecker S."/>
            <person name="Lage O.M."/>
            <person name="Pohl T."/>
            <person name="Merkel B.J."/>
            <person name="Hornburger P."/>
            <person name="Mueller R.-W."/>
            <person name="Bruemmer F."/>
            <person name="Labrenz M."/>
            <person name="Spormann A.M."/>
            <person name="Op Den Camp H."/>
            <person name="Overmann J."/>
            <person name="Amann R."/>
            <person name="Jetten M.S.M."/>
            <person name="Mascher T."/>
            <person name="Medema M.H."/>
            <person name="Devos D.P."/>
            <person name="Kaster A.-K."/>
            <person name="Ovreas L."/>
            <person name="Rohde M."/>
            <person name="Galperin M.Y."/>
            <person name="Jogler C."/>
        </authorList>
    </citation>
    <scope>NUCLEOTIDE SEQUENCE [LARGE SCALE GENOMIC DNA]</scope>
    <source>
        <strain evidence="2 3">Pan54</strain>
    </source>
</reference>
<comment type="caution">
    <text evidence="2">The sequence shown here is derived from an EMBL/GenBank/DDBJ whole genome shotgun (WGS) entry which is preliminary data.</text>
</comment>
<dbReference type="PANTHER" id="PTHR33803:SF3">
    <property type="entry name" value="BLL1974 PROTEIN"/>
    <property type="match status" value="1"/>
</dbReference>
<proteinExistence type="predicted"/>
<dbReference type="RefSeq" id="WP_146503330.1">
    <property type="nucleotide sequence ID" value="NZ_SJPG01000001.1"/>
</dbReference>
<protein>
    <recommendedName>
        <fullName evidence="1">Transposase InsH N-terminal domain-containing protein</fullName>
    </recommendedName>
</protein>
<name>A0A5C5XDX7_9PLAN</name>